<dbReference type="Pfam" id="PF01467">
    <property type="entry name" value="CTP_transf_like"/>
    <property type="match status" value="1"/>
</dbReference>
<dbReference type="NCBIfam" id="NF001985">
    <property type="entry name" value="PRK00777.1"/>
    <property type="match status" value="1"/>
</dbReference>
<dbReference type="PANTHER" id="PTHR10695">
    <property type="entry name" value="DEPHOSPHO-COA KINASE-RELATED"/>
    <property type="match status" value="1"/>
</dbReference>
<feature type="region of interest" description="Disordered" evidence="2">
    <location>
        <begin position="1"/>
        <end position="40"/>
    </location>
</feature>
<dbReference type="PANTHER" id="PTHR10695:SF46">
    <property type="entry name" value="BIFUNCTIONAL COENZYME A SYNTHASE-RELATED"/>
    <property type="match status" value="1"/>
</dbReference>
<dbReference type="Gene3D" id="3.40.50.620">
    <property type="entry name" value="HUPs"/>
    <property type="match status" value="1"/>
</dbReference>
<evidence type="ECO:0000313" key="4">
    <source>
        <dbReference type="EMBL" id="CAA7397742.1"/>
    </source>
</evidence>
<evidence type="ECO:0000313" key="5">
    <source>
        <dbReference type="Proteomes" id="UP000663760"/>
    </source>
</evidence>
<organism evidence="4 5">
    <name type="scientific">Spirodela intermedia</name>
    <name type="common">Intermediate duckweed</name>
    <dbReference type="NCBI Taxonomy" id="51605"/>
    <lineage>
        <taxon>Eukaryota</taxon>
        <taxon>Viridiplantae</taxon>
        <taxon>Streptophyta</taxon>
        <taxon>Embryophyta</taxon>
        <taxon>Tracheophyta</taxon>
        <taxon>Spermatophyta</taxon>
        <taxon>Magnoliopsida</taxon>
        <taxon>Liliopsida</taxon>
        <taxon>Araceae</taxon>
        <taxon>Lemnoideae</taxon>
        <taxon>Spirodela</taxon>
    </lineage>
</organism>
<evidence type="ECO:0000256" key="2">
    <source>
        <dbReference type="SAM" id="MobiDB-lite"/>
    </source>
</evidence>
<proteinExistence type="predicted"/>
<comment type="pathway">
    <text evidence="1">Cofactor biosynthesis; coenzyme A biosynthesis.</text>
</comment>
<dbReference type="AlphaFoldDB" id="A0A7I8KJY1"/>
<dbReference type="GO" id="GO:0004595">
    <property type="term" value="F:pantetheine-phosphate adenylyltransferase activity"/>
    <property type="evidence" value="ECO:0007669"/>
    <property type="project" value="TreeGrafter"/>
</dbReference>
<dbReference type="OrthoDB" id="27911at2759"/>
<accession>A0A7I8KJY1</accession>
<dbReference type="FunFam" id="3.40.50.620:FF:000089">
    <property type="entry name" value="Bifunctional coenzyme A synthase"/>
    <property type="match status" value="1"/>
</dbReference>
<dbReference type="Proteomes" id="UP000663760">
    <property type="component" value="Chromosome 6"/>
</dbReference>
<dbReference type="GO" id="GO:0004140">
    <property type="term" value="F:dephospho-CoA kinase activity"/>
    <property type="evidence" value="ECO:0007669"/>
    <property type="project" value="TreeGrafter"/>
</dbReference>
<protein>
    <recommendedName>
        <fullName evidence="3">Cytidyltransferase-like domain-containing protein</fullName>
    </recommendedName>
</protein>
<dbReference type="GO" id="GO:0015937">
    <property type="term" value="P:coenzyme A biosynthetic process"/>
    <property type="evidence" value="ECO:0007669"/>
    <property type="project" value="TreeGrafter"/>
</dbReference>
<dbReference type="InterPro" id="IPR004821">
    <property type="entry name" value="Cyt_trans-like"/>
</dbReference>
<evidence type="ECO:0000256" key="1">
    <source>
        <dbReference type="ARBA" id="ARBA00004724"/>
    </source>
</evidence>
<dbReference type="EMBL" id="LR746269">
    <property type="protein sequence ID" value="CAA7397742.1"/>
    <property type="molecule type" value="Genomic_DNA"/>
</dbReference>
<gene>
    <name evidence="4" type="ORF">SI8410_06008407</name>
</gene>
<keyword evidence="5" id="KW-1185">Reference proteome</keyword>
<dbReference type="InterPro" id="IPR014729">
    <property type="entry name" value="Rossmann-like_a/b/a_fold"/>
</dbReference>
<feature type="domain" description="Cytidyltransferase-like" evidence="3">
    <location>
        <begin position="48"/>
        <end position="187"/>
    </location>
</feature>
<evidence type="ECO:0000259" key="3">
    <source>
        <dbReference type="Pfam" id="PF01467"/>
    </source>
</evidence>
<dbReference type="SUPFAM" id="SSF52374">
    <property type="entry name" value="Nucleotidylyl transferase"/>
    <property type="match status" value="1"/>
</dbReference>
<dbReference type="CDD" id="cd02164">
    <property type="entry name" value="PPAT_CoAS"/>
    <property type="match status" value="1"/>
</dbReference>
<sequence>MSSNVSLLVPGESHTAGVRGGEAAARSTGDTTPPPGSHLKRDSYAVVVVGGTFDRLHPGHRLLLQAAAEIARERVVVGVCDGPMISKKELCHLIQPVEERIRAVRDYIQSIKPDLTVQAEPITDPYGPSIFDETMEAIVVSQETFPGGISVNRKRAENGLAQLTIEVVDLVSDERGGEKISSSTLRRTESETT</sequence>
<name>A0A7I8KJY1_SPIIN</name>
<dbReference type="NCBIfam" id="TIGR00125">
    <property type="entry name" value="cyt_tran_rel"/>
    <property type="match status" value="1"/>
</dbReference>
<reference evidence="4" key="1">
    <citation type="submission" date="2020-02" db="EMBL/GenBank/DDBJ databases">
        <authorList>
            <person name="Scholz U."/>
            <person name="Mascher M."/>
            <person name="Fiebig A."/>
        </authorList>
    </citation>
    <scope>NUCLEOTIDE SEQUENCE</scope>
</reference>